<dbReference type="PATRIC" id="fig|172049.5.peg.1695"/>
<dbReference type="GeneID" id="8095060"/>
<dbReference type="PANTHER" id="PTHR43630">
    <property type="entry name" value="POLY-BETA-1,6-N-ACETYL-D-GLUCOSAMINE SYNTHASE"/>
    <property type="match status" value="1"/>
</dbReference>
<reference evidence="6" key="1">
    <citation type="journal article" date="2015" name="MBio">
        <title>Genome-Resolved Metagenomic Analysis Reveals Roles for Candidate Phyla and Other Microbial Community Members in Biogeochemical Transformations in Oil Reservoirs.</title>
        <authorList>
            <person name="Hu P."/>
            <person name="Tom L."/>
            <person name="Singh A."/>
            <person name="Thomas B.C."/>
            <person name="Baker B.J."/>
            <person name="Piceno Y.M."/>
            <person name="Andersen G.L."/>
            <person name="Banfield J.F."/>
        </authorList>
    </citation>
    <scope>NUCLEOTIDE SEQUENCE [LARGE SCALE GENOMIC DNA]</scope>
</reference>
<name>A0A124FFE4_9EURY</name>
<feature type="transmembrane region" description="Helical" evidence="3">
    <location>
        <begin position="290"/>
        <end position="310"/>
    </location>
</feature>
<proteinExistence type="predicted"/>
<feature type="transmembrane region" description="Helical" evidence="3">
    <location>
        <begin position="6"/>
        <end position="23"/>
    </location>
</feature>
<accession>A0A124FFE4</accession>
<dbReference type="OMA" id="HLRIAMY"/>
<dbReference type="EMBL" id="LGFD01000013">
    <property type="protein sequence ID" value="KUK17845.1"/>
    <property type="molecule type" value="Genomic_DNA"/>
</dbReference>
<dbReference type="Pfam" id="PF00535">
    <property type="entry name" value="Glycos_transf_2"/>
    <property type="match status" value="1"/>
</dbReference>
<dbReference type="PANTHER" id="PTHR43630:SF1">
    <property type="entry name" value="POLY-BETA-1,6-N-ACETYL-D-GLUCOSAMINE SYNTHASE"/>
    <property type="match status" value="1"/>
</dbReference>
<sequence>MLLEILLGIIFLWDGYFFVNYLISLLTPYKTRMWAPSVTILIPAYNESGTILHSIKSALSQDYPKLEVIVVDDGSEDDTFEKANSIKDSRLKVFRKKHEGKAKALNFGLQRTSGEIITTIDADTLLAPNAIRELVKRIYSKEIVGAGGQIRVLGSSFLERAQDVEHFRIAMFRRAKELEDLSVAPGPLSAFRKTILREIGGFVESKVEDYATTKAIKKLGKVVYAPKAKAYVKMPSKLSELWVQRKRWFLGDLEHLGGGFEKELLFLILGDFIAFLDIIIPIALTLTGKFGLLLLFIGYEILTALIPTLVEGGSLLNAMFFPIFLWFWAVFYLVLHLYGYLLKIHHNL</sequence>
<dbReference type="CDD" id="cd06423">
    <property type="entry name" value="CESA_like"/>
    <property type="match status" value="1"/>
</dbReference>
<evidence type="ECO:0000256" key="3">
    <source>
        <dbReference type="SAM" id="Phobius"/>
    </source>
</evidence>
<dbReference type="InterPro" id="IPR001173">
    <property type="entry name" value="Glyco_trans_2-like"/>
</dbReference>
<comment type="caution">
    <text evidence="5">The sequence shown here is derived from an EMBL/GenBank/DDBJ whole genome shotgun (WGS) entry which is preliminary data.</text>
</comment>
<feature type="domain" description="Glycosyltransferase 2-like" evidence="4">
    <location>
        <begin position="39"/>
        <end position="200"/>
    </location>
</feature>
<dbReference type="RefSeq" id="WP_012766120.1">
    <property type="nucleotide sequence ID" value="NZ_LGFD01000013.1"/>
</dbReference>
<evidence type="ECO:0000256" key="1">
    <source>
        <dbReference type="ARBA" id="ARBA00022676"/>
    </source>
</evidence>
<dbReference type="AlphaFoldDB" id="A0A124FFE4"/>
<evidence type="ECO:0000256" key="2">
    <source>
        <dbReference type="ARBA" id="ARBA00022679"/>
    </source>
</evidence>
<feature type="transmembrane region" description="Helical" evidence="3">
    <location>
        <begin position="319"/>
        <end position="341"/>
    </location>
</feature>
<evidence type="ECO:0000313" key="6">
    <source>
        <dbReference type="Proteomes" id="UP000053911"/>
    </source>
</evidence>
<protein>
    <submittedName>
        <fullName evidence="5">Glycosyltransferase, family 2</fullName>
    </submittedName>
</protein>
<dbReference type="Proteomes" id="UP000053911">
    <property type="component" value="Unassembled WGS sequence"/>
</dbReference>
<keyword evidence="1" id="KW-0328">Glycosyltransferase</keyword>
<organism evidence="5 6">
    <name type="scientific">Thermococcus sibiricus</name>
    <dbReference type="NCBI Taxonomy" id="172049"/>
    <lineage>
        <taxon>Archaea</taxon>
        <taxon>Methanobacteriati</taxon>
        <taxon>Methanobacteriota</taxon>
        <taxon>Thermococci</taxon>
        <taxon>Thermococcales</taxon>
        <taxon>Thermococcaceae</taxon>
        <taxon>Thermococcus</taxon>
    </lineage>
</organism>
<dbReference type="GO" id="GO:0016757">
    <property type="term" value="F:glycosyltransferase activity"/>
    <property type="evidence" value="ECO:0007669"/>
    <property type="project" value="UniProtKB-KW"/>
</dbReference>
<feature type="transmembrane region" description="Helical" evidence="3">
    <location>
        <begin position="264"/>
        <end position="284"/>
    </location>
</feature>
<evidence type="ECO:0000259" key="4">
    <source>
        <dbReference type="Pfam" id="PF00535"/>
    </source>
</evidence>
<gene>
    <name evidence="5" type="ORF">XD54_0862</name>
</gene>
<keyword evidence="2 5" id="KW-0808">Transferase</keyword>
<evidence type="ECO:0000313" key="5">
    <source>
        <dbReference type="EMBL" id="KUK17845.1"/>
    </source>
</evidence>
<dbReference type="Gene3D" id="3.90.550.10">
    <property type="entry name" value="Spore Coat Polysaccharide Biosynthesis Protein SpsA, Chain A"/>
    <property type="match status" value="1"/>
</dbReference>
<dbReference type="InterPro" id="IPR029044">
    <property type="entry name" value="Nucleotide-diphossugar_trans"/>
</dbReference>
<keyword evidence="3" id="KW-1133">Transmembrane helix</keyword>
<keyword evidence="3" id="KW-0812">Transmembrane</keyword>
<dbReference type="SUPFAM" id="SSF53448">
    <property type="entry name" value="Nucleotide-diphospho-sugar transferases"/>
    <property type="match status" value="1"/>
</dbReference>
<keyword evidence="3" id="KW-0472">Membrane</keyword>